<reference evidence="1" key="1">
    <citation type="journal article" date="2016" name="Sci. Rep.">
        <title>Genomics of high molecular weight plasmids isolated from an on-farm biopurification system.</title>
        <authorList>
            <person name="Martini M.C."/>
            <person name="Wibberg D."/>
            <person name="Lozano M."/>
            <person name="Torres Tejerizo G."/>
            <person name="Albicoro F.J."/>
            <person name="Jaenicke S."/>
            <person name="van Elsas J.D."/>
            <person name="Petroni A."/>
            <person name="Garcillan-Barcia M.P."/>
            <person name="de la Cruz F."/>
            <person name="Schluter A."/>
            <person name="Puhler A."/>
            <person name="Pistorio M."/>
            <person name="Lagares A."/>
            <person name="Del Papa M.F."/>
        </authorList>
    </citation>
    <scope>NUCLEOTIDE SEQUENCE</scope>
    <source>
        <plasmid evidence="1">pMC2</plasmid>
    </source>
</reference>
<dbReference type="InterPro" id="IPR021508">
    <property type="entry name" value="Gp17-like"/>
</dbReference>
<keyword evidence="1" id="KW-0614">Plasmid</keyword>
<sequence length="131" mass="14389">MSLPLSNALMALPGIVEVVGNRRAFKQLAAGTVLPALVHTFVSVDPRSYLNEAEGYEAMRLQINPLAETTAGVQQIHDAVRAELDGLAHVTLAGHRVIAVRRDIVGPPDRYTDDAGRTAWTWPRDYIVLYE</sequence>
<gene>
    <name evidence="1" type="ORF">MCM2015_pMC2_30</name>
</gene>
<organism evidence="1">
    <name type="scientific">biofilter metagenome</name>
    <dbReference type="NCBI Taxonomy" id="1070537"/>
    <lineage>
        <taxon>unclassified sequences</taxon>
        <taxon>metagenomes</taxon>
        <taxon>ecological metagenomes</taxon>
    </lineage>
</organism>
<geneLocation type="plasmid" evidence="1">
    <name>pMC2</name>
</geneLocation>
<proteinExistence type="predicted"/>
<dbReference type="AlphaFoldDB" id="A0A1A7GE45"/>
<evidence type="ECO:0000313" key="1">
    <source>
        <dbReference type="EMBL" id="CVK35522.1"/>
    </source>
</evidence>
<accession>A0A1A7GE45</accession>
<protein>
    <submittedName>
        <fullName evidence="1">Uncharacterized protein</fullName>
    </submittedName>
</protein>
<dbReference type="EMBL" id="LT158602">
    <property type="protein sequence ID" value="CVK35522.1"/>
    <property type="molecule type" value="Genomic_DNA"/>
</dbReference>
<dbReference type="Pfam" id="PF11367">
    <property type="entry name" value="Tail_completion_gp17"/>
    <property type="match status" value="1"/>
</dbReference>
<name>A0A1A7GE45_9ZZZZ</name>